<dbReference type="InterPro" id="IPR008775">
    <property type="entry name" value="Phytyl_CoA_dOase-like"/>
</dbReference>
<dbReference type="SUPFAM" id="SSF51197">
    <property type="entry name" value="Clavaminate synthase-like"/>
    <property type="match status" value="1"/>
</dbReference>
<evidence type="ECO:0008006" key="3">
    <source>
        <dbReference type="Google" id="ProtNLM"/>
    </source>
</evidence>
<dbReference type="GO" id="GO:0016706">
    <property type="term" value="F:2-oxoglutarate-dependent dioxygenase activity"/>
    <property type="evidence" value="ECO:0007669"/>
    <property type="project" value="UniProtKB-ARBA"/>
</dbReference>
<sequence length="283" mass="31252">MVITLESVADDYSQDGFVFPIDVVSEAEASKIQADLEKAESELISDPAKLALLRSYPNHLIPSFDRLIRNKNLIDAVTTILGPDLLVWSGGLFIKEANSPHIVSWHQDLNYWGLDNADEVTAWVSLGNANLDSGCMRFVPGSHTKRLVPHNDTFAEDNLLTRGQEIAVDVDDSDGVDVILKPGQASLHHGHLFHSSGPNRTPNRRVGVAIRYIKPSMKQTNGAKSLVTLVAGQDKFNHFTSVGSPNGWLSEDDFRICANDSENKREILYEGADTDQGKRYQKS</sequence>
<dbReference type="GO" id="GO:0005506">
    <property type="term" value="F:iron ion binding"/>
    <property type="evidence" value="ECO:0007669"/>
    <property type="project" value="UniProtKB-ARBA"/>
</dbReference>
<protein>
    <recommendedName>
        <fullName evidence="3">Protein involved in biosynthesis of mitomycin antibiotics/polyketide fumonisin</fullName>
    </recommendedName>
</protein>
<accession>E0XT95</accession>
<name>E0XT95_9PROT</name>
<dbReference type="PANTHER" id="PTHR20883:SF48">
    <property type="entry name" value="ECTOINE DIOXYGENASE"/>
    <property type="match status" value="1"/>
</dbReference>
<dbReference type="EMBL" id="GU474870">
    <property type="protein sequence ID" value="ADI17636.1"/>
    <property type="molecule type" value="Genomic_DNA"/>
</dbReference>
<evidence type="ECO:0000313" key="2">
    <source>
        <dbReference type="EMBL" id="ADI17636.1"/>
    </source>
</evidence>
<proteinExistence type="predicted"/>
<comment type="cofactor">
    <cofactor evidence="1">
        <name>Fe(2+)</name>
        <dbReference type="ChEBI" id="CHEBI:29033"/>
    </cofactor>
</comment>
<dbReference type="Gene3D" id="2.60.120.620">
    <property type="entry name" value="q2cbj1_9rhob like domain"/>
    <property type="match status" value="1"/>
</dbReference>
<dbReference type="PANTHER" id="PTHR20883">
    <property type="entry name" value="PHYTANOYL-COA DIOXYGENASE DOMAIN CONTAINING 1"/>
    <property type="match status" value="1"/>
</dbReference>
<dbReference type="Pfam" id="PF05721">
    <property type="entry name" value="PhyH"/>
    <property type="match status" value="1"/>
</dbReference>
<dbReference type="AlphaFoldDB" id="E0XT95"/>
<reference evidence="2" key="1">
    <citation type="journal article" date="2011" name="Environ. Microbiol.">
        <title>Time-series analyses of Monterey Bay coastal microbial picoplankton using a 'genome proxy' microarray.</title>
        <authorList>
            <person name="Rich V.I."/>
            <person name="Pham V.D."/>
            <person name="Eppley J."/>
            <person name="Shi Y."/>
            <person name="DeLong E.F."/>
        </authorList>
    </citation>
    <scope>NUCLEOTIDE SEQUENCE</scope>
</reference>
<evidence type="ECO:0000256" key="1">
    <source>
        <dbReference type="ARBA" id="ARBA00001954"/>
    </source>
</evidence>
<organism evidence="2">
    <name type="scientific">uncultured alpha proteobacterium HF0130_20P23</name>
    <dbReference type="NCBI Taxonomy" id="710809"/>
    <lineage>
        <taxon>Bacteria</taxon>
        <taxon>Pseudomonadati</taxon>
        <taxon>Pseudomonadota</taxon>
        <taxon>Alphaproteobacteria</taxon>
        <taxon>environmental samples</taxon>
    </lineage>
</organism>